<dbReference type="SUPFAM" id="SSF50969">
    <property type="entry name" value="YVTN repeat-like/Quinoprotein amine dehydrogenase"/>
    <property type="match status" value="1"/>
</dbReference>
<dbReference type="PANTHER" id="PTHR47197">
    <property type="entry name" value="PROTEIN NIRF"/>
    <property type="match status" value="1"/>
</dbReference>
<dbReference type="PaxDb" id="1198114-AciX9_1243"/>
<proteinExistence type="predicted"/>
<dbReference type="KEGG" id="acm:AciX9_1243"/>
<feature type="region of interest" description="Disordered" evidence="1">
    <location>
        <begin position="1"/>
        <end position="39"/>
    </location>
</feature>
<sequence>MPGSTPRYNPVSYRDHSQNNPQPYTSPSHPPHPSTKLTKVFSSPQSLRGILLAAALLPLAACKHYNMPDYPAGYREFAYVANSTGNTVTVLDLVYLRPDRTLKVGADPTAIAVNPKLDEAYALNTQPSDSTGSVSVIDTDKNEVVATIPVHRTPSALAISPDGLRAYVTNQGSNTVSVLDLKTRRAIASAPTGDQPAGIAIAPDNRSVVVTNQASGSVSIYAIGIQKASPLTLRATFPGCPGATSPVIMPDSAKTFVACSTGHQIMAIGLSMAPDSWALKQDASLNTDRLLALLVVGQHPTHITMKPDGGEVFVSNQASDSISEVSTQTNDVGSTYAIGDRPTHGVVSADNSALWVAASGNDSVSLYSIDDGKFLSSLRTGSTPDALAFSADQHLILAADSHSGDVAVIRTATKLGPALLTILPAGGTPVALAVKATQTKP</sequence>
<reference evidence="3" key="1">
    <citation type="submission" date="2011-01" db="EMBL/GenBank/DDBJ databases">
        <title>Complete sequence of chromosome of Acidobacterium sp. MP5ACTX9.</title>
        <authorList>
            <consortium name="US DOE Joint Genome Institute"/>
            <person name="Lucas S."/>
            <person name="Copeland A."/>
            <person name="Lapidus A."/>
            <person name="Cheng J.-F."/>
            <person name="Goodwin L."/>
            <person name="Pitluck S."/>
            <person name="Teshima H."/>
            <person name="Detter J.C."/>
            <person name="Han C."/>
            <person name="Tapia R."/>
            <person name="Land M."/>
            <person name="Hauser L."/>
            <person name="Kyrpides N."/>
            <person name="Ivanova N."/>
            <person name="Ovchinnikova G."/>
            <person name="Pagani I."/>
            <person name="Rawat S.R."/>
            <person name="Mannisto M."/>
            <person name="Haggblom M.M."/>
            <person name="Woyke T."/>
        </authorList>
    </citation>
    <scope>NUCLEOTIDE SEQUENCE [LARGE SCALE GENOMIC DNA]</scope>
    <source>
        <strain evidence="3">MP5ACTX9</strain>
    </source>
</reference>
<dbReference type="HOGENOM" id="CLU_721165_0_0_0"/>
<evidence type="ECO:0000313" key="3">
    <source>
        <dbReference type="Proteomes" id="UP000000343"/>
    </source>
</evidence>
<dbReference type="EMBL" id="CP002480">
    <property type="protein sequence ID" value="ADW68306.1"/>
    <property type="molecule type" value="Genomic_DNA"/>
</dbReference>
<dbReference type="InterPro" id="IPR019405">
    <property type="entry name" value="Lactonase_7-beta_prop"/>
</dbReference>
<dbReference type="eggNOG" id="COG3391">
    <property type="taxonomic scope" value="Bacteria"/>
</dbReference>
<dbReference type="STRING" id="1198114.AciX9_1243"/>
<evidence type="ECO:0000313" key="2">
    <source>
        <dbReference type="EMBL" id="ADW68306.1"/>
    </source>
</evidence>
<dbReference type="InterPro" id="IPR015943">
    <property type="entry name" value="WD40/YVTN_repeat-like_dom_sf"/>
</dbReference>
<dbReference type="InterPro" id="IPR011044">
    <property type="entry name" value="Quino_amine_DH_bsu"/>
</dbReference>
<dbReference type="PANTHER" id="PTHR47197:SF3">
    <property type="entry name" value="DIHYDRO-HEME D1 DEHYDROGENASE"/>
    <property type="match status" value="1"/>
</dbReference>
<dbReference type="Proteomes" id="UP000000343">
    <property type="component" value="Chromosome"/>
</dbReference>
<keyword evidence="3" id="KW-1185">Reference proteome</keyword>
<dbReference type="InterPro" id="IPR011964">
    <property type="entry name" value="YVTN_b-propeller_repeat"/>
</dbReference>
<protein>
    <submittedName>
        <fullName evidence="2">40-residue YVTN family beta-propeller repeat protein</fullName>
    </submittedName>
</protein>
<dbReference type="InterPro" id="IPR051200">
    <property type="entry name" value="Host-pathogen_enzymatic-act"/>
</dbReference>
<dbReference type="Gene3D" id="2.130.10.10">
    <property type="entry name" value="YVTN repeat-like/Quinoprotein amine dehydrogenase"/>
    <property type="match status" value="2"/>
</dbReference>
<dbReference type="Pfam" id="PF10282">
    <property type="entry name" value="Lactonase"/>
    <property type="match status" value="1"/>
</dbReference>
<gene>
    <name evidence="2" type="ordered locus">AciX9_1243</name>
</gene>
<dbReference type="NCBIfam" id="TIGR02276">
    <property type="entry name" value="beta_rpt_yvtn"/>
    <property type="match status" value="1"/>
</dbReference>
<evidence type="ECO:0000256" key="1">
    <source>
        <dbReference type="SAM" id="MobiDB-lite"/>
    </source>
</evidence>
<name>E8X542_GRATM</name>
<accession>E8X542</accession>
<organism evidence="3">
    <name type="scientific">Granulicella tundricola (strain ATCC BAA-1859 / DSM 23138 / MP5ACTX9)</name>
    <dbReference type="NCBI Taxonomy" id="1198114"/>
    <lineage>
        <taxon>Bacteria</taxon>
        <taxon>Pseudomonadati</taxon>
        <taxon>Acidobacteriota</taxon>
        <taxon>Terriglobia</taxon>
        <taxon>Terriglobales</taxon>
        <taxon>Acidobacteriaceae</taxon>
        <taxon>Granulicella</taxon>
    </lineage>
</organism>
<dbReference type="AlphaFoldDB" id="E8X542"/>